<accession>A0A840KFP9</accession>
<reference evidence="2 3" key="1">
    <citation type="submission" date="2020-08" db="EMBL/GenBank/DDBJ databases">
        <title>Functional genomics of gut bacteria from endangered species of beetles.</title>
        <authorList>
            <person name="Carlos-Shanley C."/>
        </authorList>
    </citation>
    <scope>NUCLEOTIDE SEQUENCE [LARGE SCALE GENOMIC DNA]</scope>
    <source>
        <strain evidence="2 3">S00151</strain>
    </source>
</reference>
<evidence type="ECO:0000313" key="2">
    <source>
        <dbReference type="EMBL" id="MBB4807445.1"/>
    </source>
</evidence>
<dbReference type="EMBL" id="JACHLE010000004">
    <property type="protein sequence ID" value="MBB4807445.1"/>
    <property type="molecule type" value="Genomic_DNA"/>
</dbReference>
<dbReference type="AlphaFoldDB" id="A0A840KFP9"/>
<organism evidence="2 3">
    <name type="scientific">Chryseobacterium defluvii</name>
    <dbReference type="NCBI Taxonomy" id="160396"/>
    <lineage>
        <taxon>Bacteria</taxon>
        <taxon>Pseudomonadati</taxon>
        <taxon>Bacteroidota</taxon>
        <taxon>Flavobacteriia</taxon>
        <taxon>Flavobacteriales</taxon>
        <taxon>Weeksellaceae</taxon>
        <taxon>Chryseobacterium group</taxon>
        <taxon>Chryseobacterium</taxon>
    </lineage>
</organism>
<name>A0A840KFP9_9FLAO</name>
<gene>
    <name evidence="2" type="ORF">HNP38_002751</name>
</gene>
<comment type="caution">
    <text evidence="2">The sequence shown here is derived from an EMBL/GenBank/DDBJ whole genome shotgun (WGS) entry which is preliminary data.</text>
</comment>
<proteinExistence type="predicted"/>
<dbReference type="Proteomes" id="UP000592180">
    <property type="component" value="Unassembled WGS sequence"/>
</dbReference>
<feature type="region of interest" description="Disordered" evidence="1">
    <location>
        <begin position="1"/>
        <end position="33"/>
    </location>
</feature>
<sequence length="33" mass="3607">MSDKIRQVVNAKGAELKPIRQGGTAKNLTPRKT</sequence>
<evidence type="ECO:0000313" key="3">
    <source>
        <dbReference type="Proteomes" id="UP000592180"/>
    </source>
</evidence>
<keyword evidence="3" id="KW-1185">Reference proteome</keyword>
<evidence type="ECO:0000256" key="1">
    <source>
        <dbReference type="SAM" id="MobiDB-lite"/>
    </source>
</evidence>
<protein>
    <submittedName>
        <fullName evidence="2">Uncharacterized protein</fullName>
    </submittedName>
</protein>